<dbReference type="EMBL" id="AMQN01006610">
    <property type="status" value="NOT_ANNOTATED_CDS"/>
    <property type="molecule type" value="Genomic_DNA"/>
</dbReference>
<evidence type="ECO:0000313" key="3">
    <source>
        <dbReference type="Proteomes" id="UP000014760"/>
    </source>
</evidence>
<dbReference type="STRING" id="283909.R7UXZ4"/>
<reference evidence="3" key="1">
    <citation type="submission" date="2012-12" db="EMBL/GenBank/DDBJ databases">
        <authorList>
            <person name="Hellsten U."/>
            <person name="Grimwood J."/>
            <person name="Chapman J.A."/>
            <person name="Shapiro H."/>
            <person name="Aerts A."/>
            <person name="Otillar R.P."/>
            <person name="Terry A.Y."/>
            <person name="Boore J.L."/>
            <person name="Simakov O."/>
            <person name="Marletaz F."/>
            <person name="Cho S.-J."/>
            <person name="Edsinger-Gonzales E."/>
            <person name="Havlak P."/>
            <person name="Kuo D.-H."/>
            <person name="Larsson T."/>
            <person name="Lv J."/>
            <person name="Arendt D."/>
            <person name="Savage R."/>
            <person name="Osoegawa K."/>
            <person name="de Jong P."/>
            <person name="Lindberg D.R."/>
            <person name="Seaver E.C."/>
            <person name="Weisblat D.A."/>
            <person name="Putnam N.H."/>
            <person name="Grigoriev I.V."/>
            <person name="Rokhsar D.S."/>
        </authorList>
    </citation>
    <scope>NUCLEOTIDE SEQUENCE</scope>
    <source>
        <strain evidence="3">I ESC-2004</strain>
    </source>
</reference>
<dbReference type="HOGENOM" id="CLU_2924830_0_0_1"/>
<evidence type="ECO:0000313" key="2">
    <source>
        <dbReference type="EnsemblMetazoa" id="CapteP129236"/>
    </source>
</evidence>
<keyword evidence="3" id="KW-1185">Reference proteome</keyword>
<protein>
    <recommendedName>
        <fullName evidence="4">Reverse transcriptase domain-containing protein</fullName>
    </recommendedName>
</protein>
<gene>
    <name evidence="1" type="ORF">CAPTEDRAFT_129236</name>
</gene>
<organism evidence="1">
    <name type="scientific">Capitella teleta</name>
    <name type="common">Polychaete worm</name>
    <dbReference type="NCBI Taxonomy" id="283909"/>
    <lineage>
        <taxon>Eukaryota</taxon>
        <taxon>Metazoa</taxon>
        <taxon>Spiralia</taxon>
        <taxon>Lophotrochozoa</taxon>
        <taxon>Annelida</taxon>
        <taxon>Polychaeta</taxon>
        <taxon>Sedentaria</taxon>
        <taxon>Scolecida</taxon>
        <taxon>Capitellidae</taxon>
        <taxon>Capitella</taxon>
    </lineage>
</organism>
<name>R7UXZ4_CAPTE</name>
<evidence type="ECO:0008006" key="4">
    <source>
        <dbReference type="Google" id="ProtNLM"/>
    </source>
</evidence>
<reference evidence="2" key="3">
    <citation type="submission" date="2015-06" db="UniProtKB">
        <authorList>
            <consortium name="EnsemblMetazoa"/>
        </authorList>
    </citation>
    <scope>IDENTIFICATION</scope>
</reference>
<sequence length="61" mass="7261">MDKWTLNLDEGKEVDVIYCDYMKVLDTVVHQRLLLKPKLHDIAGRIGIWLRNILVEKRQKV</sequence>
<dbReference type="AlphaFoldDB" id="R7UXZ4"/>
<proteinExistence type="predicted"/>
<evidence type="ECO:0000313" key="1">
    <source>
        <dbReference type="EMBL" id="ELU08817.1"/>
    </source>
</evidence>
<dbReference type="OrthoDB" id="10062389at2759"/>
<reference evidence="1 3" key="2">
    <citation type="journal article" date="2013" name="Nature">
        <title>Insights into bilaterian evolution from three spiralian genomes.</title>
        <authorList>
            <person name="Simakov O."/>
            <person name="Marletaz F."/>
            <person name="Cho S.J."/>
            <person name="Edsinger-Gonzales E."/>
            <person name="Havlak P."/>
            <person name="Hellsten U."/>
            <person name="Kuo D.H."/>
            <person name="Larsson T."/>
            <person name="Lv J."/>
            <person name="Arendt D."/>
            <person name="Savage R."/>
            <person name="Osoegawa K."/>
            <person name="de Jong P."/>
            <person name="Grimwood J."/>
            <person name="Chapman J.A."/>
            <person name="Shapiro H."/>
            <person name="Aerts A."/>
            <person name="Otillar R.P."/>
            <person name="Terry A.Y."/>
            <person name="Boore J.L."/>
            <person name="Grigoriev I.V."/>
            <person name="Lindberg D.R."/>
            <person name="Seaver E.C."/>
            <person name="Weisblat D.A."/>
            <person name="Putnam N.H."/>
            <person name="Rokhsar D.S."/>
        </authorList>
    </citation>
    <scope>NUCLEOTIDE SEQUENCE</scope>
    <source>
        <strain evidence="1 3">I ESC-2004</strain>
    </source>
</reference>
<accession>R7UXZ4</accession>
<dbReference type="EMBL" id="KB298735">
    <property type="protein sequence ID" value="ELU08817.1"/>
    <property type="molecule type" value="Genomic_DNA"/>
</dbReference>
<dbReference type="EnsemblMetazoa" id="CapteT129236">
    <property type="protein sequence ID" value="CapteP129236"/>
    <property type="gene ID" value="CapteG129236"/>
</dbReference>
<dbReference type="Proteomes" id="UP000014760">
    <property type="component" value="Unassembled WGS sequence"/>
</dbReference>